<name>A0A1F5R438_9BACT</name>
<gene>
    <name evidence="1" type="ORF">A2024_05150</name>
</gene>
<dbReference type="AlphaFoldDB" id="A0A1F5R438"/>
<sequence length="254" mass="28996">MKESKFIIAGFVLLISFSSTVWAEEKFYISKEEINNKVKALAIMPTENIIYETVNDAYANSYDFQRLAGYGMFNPKGFLILKDKTFIDSIALITDALVYHKLDDSKKYSIISSLDMSEKKDVALSIMKIPKELNPITTIKKTINKKDFIKSLFDSLSTDAILCISYQMTTAEVNNSIAKWDSYSENYDISAMGKWDGNTPAFSMVGIMFGREGDTLWTGRYGMRVLNRRTTGENIFEDDRIKEATKKIFKKLLK</sequence>
<reference evidence="1 2" key="1">
    <citation type="journal article" date="2016" name="Nat. Commun.">
        <title>Thousands of microbial genomes shed light on interconnected biogeochemical processes in an aquifer system.</title>
        <authorList>
            <person name="Anantharaman K."/>
            <person name="Brown C.T."/>
            <person name="Hug L.A."/>
            <person name="Sharon I."/>
            <person name="Castelle C.J."/>
            <person name="Probst A.J."/>
            <person name="Thomas B.C."/>
            <person name="Singh A."/>
            <person name="Wilkins M.J."/>
            <person name="Karaoz U."/>
            <person name="Brodie E.L."/>
            <person name="Williams K.H."/>
            <person name="Hubbard S.S."/>
            <person name="Banfield J.F."/>
        </authorList>
    </citation>
    <scope>NUCLEOTIDE SEQUENCE [LARGE SCALE GENOMIC DNA]</scope>
</reference>
<evidence type="ECO:0000313" key="2">
    <source>
        <dbReference type="Proteomes" id="UP000177230"/>
    </source>
</evidence>
<dbReference type="Proteomes" id="UP000177230">
    <property type="component" value="Unassembled WGS sequence"/>
</dbReference>
<organism evidence="1 2">
    <name type="scientific">Candidatus Edwardsbacteria bacterium GWF2_54_11</name>
    <dbReference type="NCBI Taxonomy" id="1817851"/>
    <lineage>
        <taxon>Bacteria</taxon>
        <taxon>Candidatus Edwardsiibacteriota</taxon>
    </lineage>
</organism>
<dbReference type="EMBL" id="MFFM01000044">
    <property type="protein sequence ID" value="OGF09228.1"/>
    <property type="molecule type" value="Genomic_DNA"/>
</dbReference>
<accession>A0A1F5R438</accession>
<protein>
    <submittedName>
        <fullName evidence="1">Uncharacterized protein</fullName>
    </submittedName>
</protein>
<evidence type="ECO:0000313" key="1">
    <source>
        <dbReference type="EMBL" id="OGF09228.1"/>
    </source>
</evidence>
<proteinExistence type="predicted"/>
<comment type="caution">
    <text evidence="1">The sequence shown here is derived from an EMBL/GenBank/DDBJ whole genome shotgun (WGS) entry which is preliminary data.</text>
</comment>